<dbReference type="Proteomes" id="UP001375382">
    <property type="component" value="Unassembled WGS sequence"/>
</dbReference>
<dbReference type="PANTHER" id="PTHR30620">
    <property type="entry name" value="PERIPLASMIC BETA-GLUCOSIDASE-RELATED"/>
    <property type="match status" value="1"/>
</dbReference>
<dbReference type="Pfam" id="PF01915">
    <property type="entry name" value="Glyco_hydro_3_C"/>
    <property type="match status" value="1"/>
</dbReference>
<dbReference type="InterPro" id="IPR001764">
    <property type="entry name" value="Glyco_hydro_3_N"/>
</dbReference>
<dbReference type="EMBL" id="JALAAR010000003">
    <property type="protein sequence ID" value="MEH8016608.1"/>
    <property type="molecule type" value="Genomic_DNA"/>
</dbReference>
<dbReference type="Gene3D" id="3.20.20.300">
    <property type="entry name" value="Glycoside hydrolase, family 3, N-terminal domain"/>
    <property type="match status" value="1"/>
</dbReference>
<dbReference type="InterPro" id="IPR036962">
    <property type="entry name" value="Glyco_hydro_3_N_sf"/>
</dbReference>
<name>A0ABU8C3W4_9GAMM</name>
<organism evidence="6 7">
    <name type="scientific">Rheinheimera muenzenbergensis</name>
    <dbReference type="NCBI Taxonomy" id="1193628"/>
    <lineage>
        <taxon>Bacteria</taxon>
        <taxon>Pseudomonadati</taxon>
        <taxon>Pseudomonadota</taxon>
        <taxon>Gammaproteobacteria</taxon>
        <taxon>Chromatiales</taxon>
        <taxon>Chromatiaceae</taxon>
        <taxon>Rheinheimera</taxon>
    </lineage>
</organism>
<dbReference type="PRINTS" id="PR00133">
    <property type="entry name" value="GLHYDRLASE3"/>
</dbReference>
<proteinExistence type="predicted"/>
<dbReference type="PANTHER" id="PTHR30620:SF77">
    <property type="entry name" value="LYSOSOMAL BETA GLUCOSIDASE-LIKE"/>
    <property type="match status" value="1"/>
</dbReference>
<evidence type="ECO:0000259" key="3">
    <source>
        <dbReference type="Pfam" id="PF00933"/>
    </source>
</evidence>
<evidence type="ECO:0000256" key="1">
    <source>
        <dbReference type="ARBA" id="ARBA00022801"/>
    </source>
</evidence>
<dbReference type="Pfam" id="PF00933">
    <property type="entry name" value="Glyco_hydro_3"/>
    <property type="match status" value="1"/>
</dbReference>
<evidence type="ECO:0000313" key="7">
    <source>
        <dbReference type="Proteomes" id="UP001375382"/>
    </source>
</evidence>
<reference evidence="6 7" key="1">
    <citation type="journal article" date="2023" name="Ecotoxicol. Environ. Saf.">
        <title>Mercury remediation potential of mercury-resistant strain Rheinheimera metallidurans sp. nov. isolated from a municipal waste dumping site.</title>
        <authorList>
            <person name="Yadav V."/>
            <person name="Manjhi A."/>
            <person name="Vadakedath N."/>
        </authorList>
    </citation>
    <scope>NUCLEOTIDE SEQUENCE [LARGE SCALE GENOMIC DNA]</scope>
    <source>
        <strain evidence="6 7">E-49</strain>
    </source>
</reference>
<dbReference type="InterPro" id="IPR036881">
    <property type="entry name" value="Glyco_hydro_3_C_sf"/>
</dbReference>
<evidence type="ECO:0000256" key="2">
    <source>
        <dbReference type="SAM" id="SignalP"/>
    </source>
</evidence>
<dbReference type="Gene3D" id="2.60.120.430">
    <property type="entry name" value="Galactose-binding lectin"/>
    <property type="match status" value="1"/>
</dbReference>
<comment type="caution">
    <text evidence="6">The sequence shown here is derived from an EMBL/GenBank/DDBJ whole genome shotgun (WGS) entry which is preliminary data.</text>
</comment>
<dbReference type="Gene3D" id="3.40.50.1700">
    <property type="entry name" value="Glycoside hydrolase family 3 C-terminal domain"/>
    <property type="match status" value="1"/>
</dbReference>
<keyword evidence="7" id="KW-1185">Reference proteome</keyword>
<gene>
    <name evidence="6" type="ORF">MN202_05155</name>
</gene>
<dbReference type="SUPFAM" id="SSF51445">
    <property type="entry name" value="(Trans)glycosidases"/>
    <property type="match status" value="1"/>
</dbReference>
<dbReference type="InterPro" id="IPR002772">
    <property type="entry name" value="Glyco_hydro_3_C"/>
</dbReference>
<dbReference type="PROSITE" id="PS51257">
    <property type="entry name" value="PROKAR_LIPOPROTEIN"/>
    <property type="match status" value="1"/>
</dbReference>
<dbReference type="InterPro" id="IPR041443">
    <property type="entry name" value="Exop_C"/>
</dbReference>
<dbReference type="InterPro" id="IPR017853">
    <property type="entry name" value="GH"/>
</dbReference>
<keyword evidence="2" id="KW-0732">Signal</keyword>
<sequence>MRQLNRLTRSTRQGSVYFPLLALAASCLLTGCGRQATEANQVATEQSSQTAVIRPQNWPQQAPPIARSAEIEQQISALLAQMSAEQKVGQIIQADIASVTPQQVRDYYLGSVLNGGNSAPGRDNRVGAAAWLELADAFWQASTDTSDGRPYIPVFWGTDAVHGHSNVKGATIFPHNIGLGAMHEPELLQAIGRVTAIEMQVTGLDWTFAPTIAVARDDRWGRTYESYSEHPELVASYAPYILQGIQGKPGADDFLRGEHMLATVKHFLGDGGTIGGKDQGDNISTEAQLRDIHALPYYSAVNAGARVVMASYNSWHGSKMHGFAPMLTDVLVGRMGFDGFVVGDWNGHGQVAGCTPTDCAASLLAGLDMFMAPDSWQTLYANTLAQVNDGRISMARLDEAVSRVLRIKAEMGLFEQVKPSARPLAGRYELLGNAEHRALAREAARKSFVLLKNNQQLLPLKPTGRVLVAGDGADNIGKQSGGWTLSWQGSGNSNSDFPNGESIYGGIKQAVEAGGGSVELSENGRFSAKPDVAIVVFGEEPYAEFIGDRSHLAFDDNRGLQILTALKAQGIPTVSVFLSGRPLWVNPELNQSDAFVTAFLPGSEGGAVADILFRAADGSVRHDFHGKLSFSWPDNATGEPLNIGDTNYKPLFAYGYGLNYRDNSTLATLHENAGISAAEMLNTSRYLYAGKAVTPWQLQLLDEGKITVVTDAMHSSANGALTAQATDRLQQEDSVTLSFIKPGTVALALADGAVLDLARQANGDMALELEYQVVALGDNSKVSLGMQCGDNCASMLDISSKLQAMQGKGWHSIKIALRCFSEADSNFAISRVTHPMLLQGSAGVVVQLANVRLAQNEGNATCGN</sequence>
<evidence type="ECO:0000259" key="4">
    <source>
        <dbReference type="Pfam" id="PF01915"/>
    </source>
</evidence>
<feature type="domain" description="Glycoside hydrolase family 3 N-terminal" evidence="3">
    <location>
        <begin position="85"/>
        <end position="407"/>
    </location>
</feature>
<keyword evidence="1" id="KW-0378">Hydrolase</keyword>
<dbReference type="RefSeq" id="WP_335735025.1">
    <property type="nucleotide sequence ID" value="NZ_JALAAR010000003.1"/>
</dbReference>
<evidence type="ECO:0000313" key="6">
    <source>
        <dbReference type="EMBL" id="MEH8016608.1"/>
    </source>
</evidence>
<feature type="chain" id="PRO_5046906381" evidence="2">
    <location>
        <begin position="25"/>
        <end position="864"/>
    </location>
</feature>
<feature type="signal peptide" evidence="2">
    <location>
        <begin position="1"/>
        <end position="24"/>
    </location>
</feature>
<protein>
    <submittedName>
        <fullName evidence="6">Exo 1,3/1,4-beta-D-glucan glucohydrolase</fullName>
    </submittedName>
</protein>
<accession>A0ABU8C3W4</accession>
<evidence type="ECO:0000259" key="5">
    <source>
        <dbReference type="Pfam" id="PF18559"/>
    </source>
</evidence>
<feature type="domain" description="Glycoside hydrolase family 3 C-terminal" evidence="4">
    <location>
        <begin position="449"/>
        <end position="660"/>
    </location>
</feature>
<dbReference type="Pfam" id="PF18559">
    <property type="entry name" value="Exop_C"/>
    <property type="match status" value="1"/>
</dbReference>
<dbReference type="InterPro" id="IPR051915">
    <property type="entry name" value="Cellulose_Degrad_GH3"/>
</dbReference>
<dbReference type="SUPFAM" id="SSF52279">
    <property type="entry name" value="Beta-D-glucan exohydrolase, C-terminal domain"/>
    <property type="match status" value="1"/>
</dbReference>
<feature type="domain" description="ExoP galactose-binding-like" evidence="5">
    <location>
        <begin position="695"/>
        <end position="853"/>
    </location>
</feature>